<organism evidence="2">
    <name type="scientific">bioreactor metagenome</name>
    <dbReference type="NCBI Taxonomy" id="1076179"/>
    <lineage>
        <taxon>unclassified sequences</taxon>
        <taxon>metagenomes</taxon>
        <taxon>ecological metagenomes</taxon>
    </lineage>
</organism>
<dbReference type="PANTHER" id="PTHR47739">
    <property type="entry name" value="TRNA1(VAL) (ADENINE(37)-N6)-METHYLTRANSFERASE"/>
    <property type="match status" value="1"/>
</dbReference>
<keyword evidence="2" id="KW-0489">Methyltransferase</keyword>
<dbReference type="InterPro" id="IPR050210">
    <property type="entry name" value="tRNA_Adenine-N(6)_MTase"/>
</dbReference>
<dbReference type="InterPro" id="IPR007848">
    <property type="entry name" value="Small_mtfrase_dom"/>
</dbReference>
<dbReference type="EMBL" id="VSSQ01026167">
    <property type="protein sequence ID" value="MPM74738.1"/>
    <property type="molecule type" value="Genomic_DNA"/>
</dbReference>
<proteinExistence type="predicted"/>
<sequence length="240" mass="26773">MKRLDEICPGHSIYQYSDGFSYGTDAVLLTAFTRFKPGASGAELGTGTGVIPVLLCVYRRPKKIYSFEIQSKYASVAAENAGMNDFSNIIEVIEGDYLDASRHIPLTGLDFVVSNPPYMKSTSGYLNAGSDKLIARHEIKADIYGTCLSASKLLKNGGELFMVYRPDRMSELFAALKAARLEPKELVPVETRPREAPKLILCRAKKDALPSMKLRESFRIYDDNGELSDGMRRVYSEYRI</sequence>
<dbReference type="CDD" id="cd02440">
    <property type="entry name" value="AdoMet_MTases"/>
    <property type="match status" value="1"/>
</dbReference>
<name>A0A645CCW7_9ZZZZ</name>
<reference evidence="2" key="1">
    <citation type="submission" date="2019-08" db="EMBL/GenBank/DDBJ databases">
        <authorList>
            <person name="Kucharzyk K."/>
            <person name="Murdoch R.W."/>
            <person name="Higgins S."/>
            <person name="Loffler F."/>
        </authorList>
    </citation>
    <scope>NUCLEOTIDE SEQUENCE</scope>
</reference>
<accession>A0A645CCW7</accession>
<comment type="caution">
    <text evidence="2">The sequence shown here is derived from an EMBL/GenBank/DDBJ whole genome shotgun (WGS) entry which is preliminary data.</text>
</comment>
<dbReference type="InterPro" id="IPR029063">
    <property type="entry name" value="SAM-dependent_MTases_sf"/>
</dbReference>
<dbReference type="Gene3D" id="3.40.50.150">
    <property type="entry name" value="Vaccinia Virus protein VP39"/>
    <property type="match status" value="1"/>
</dbReference>
<dbReference type="SUPFAM" id="SSF53335">
    <property type="entry name" value="S-adenosyl-L-methionine-dependent methyltransferases"/>
    <property type="match status" value="1"/>
</dbReference>
<dbReference type="PANTHER" id="PTHR47739:SF1">
    <property type="entry name" value="TRNA1(VAL) (ADENINE(37)-N6)-METHYLTRANSFERASE"/>
    <property type="match status" value="1"/>
</dbReference>
<dbReference type="InterPro" id="IPR002052">
    <property type="entry name" value="DNA_methylase_N6_adenine_CS"/>
</dbReference>
<dbReference type="PROSITE" id="PS00092">
    <property type="entry name" value="N6_MTASE"/>
    <property type="match status" value="1"/>
</dbReference>
<protein>
    <submittedName>
        <fullName evidence="2">tRNA1(Val) (Adenine(37)-N6)-methyltransferase</fullName>
        <ecNumber evidence="2">2.1.1.223</ecNumber>
    </submittedName>
</protein>
<evidence type="ECO:0000259" key="1">
    <source>
        <dbReference type="Pfam" id="PF05175"/>
    </source>
</evidence>
<keyword evidence="2" id="KW-0808">Transferase</keyword>
<gene>
    <name evidence="2" type="primary">yfiC_28</name>
    <name evidence="2" type="ORF">SDC9_121727</name>
</gene>
<dbReference type="GO" id="GO:0032259">
    <property type="term" value="P:methylation"/>
    <property type="evidence" value="ECO:0007669"/>
    <property type="project" value="UniProtKB-KW"/>
</dbReference>
<evidence type="ECO:0000313" key="2">
    <source>
        <dbReference type="EMBL" id="MPM74738.1"/>
    </source>
</evidence>
<dbReference type="GO" id="GO:0003676">
    <property type="term" value="F:nucleic acid binding"/>
    <property type="evidence" value="ECO:0007669"/>
    <property type="project" value="InterPro"/>
</dbReference>
<dbReference type="EC" id="2.1.1.223" evidence="2"/>
<dbReference type="GO" id="GO:0008757">
    <property type="term" value="F:S-adenosylmethionine-dependent methyltransferase activity"/>
    <property type="evidence" value="ECO:0007669"/>
    <property type="project" value="UniProtKB-ARBA"/>
</dbReference>
<dbReference type="AlphaFoldDB" id="A0A645CCW7"/>
<feature type="domain" description="Methyltransferase small" evidence="1">
    <location>
        <begin position="27"/>
        <end position="165"/>
    </location>
</feature>
<dbReference type="Pfam" id="PF05175">
    <property type="entry name" value="MTS"/>
    <property type="match status" value="1"/>
</dbReference>